<accession>A0A8E0WKK3</accession>
<keyword evidence="2" id="KW-1185">Reference proteome</keyword>
<dbReference type="AlphaFoldDB" id="A0A8E0WKK3"/>
<reference evidence="1 2" key="1">
    <citation type="submission" date="2014-02" db="EMBL/GenBank/DDBJ databases">
        <title>Draft genome sequence of Rickettsia buchneri sp. nov. ISO7T.</title>
        <authorList>
            <person name="Felsheim R.F."/>
            <person name="Kurtti T.J."/>
            <person name="Munderloh U.G."/>
        </authorList>
    </citation>
    <scope>NUCLEOTIDE SEQUENCE [LARGE SCALE GENOMIC DNA]</scope>
    <source>
        <strain evidence="1 2">ISO7</strain>
    </source>
</reference>
<proteinExistence type="predicted"/>
<dbReference type="Proteomes" id="UP000027161">
    <property type="component" value="Unassembled WGS sequence"/>
</dbReference>
<organism evidence="1 2">
    <name type="scientific">Rickettsia tamurae subsp. buchneri</name>
    <dbReference type="NCBI Taxonomy" id="1462938"/>
    <lineage>
        <taxon>Bacteria</taxon>
        <taxon>Pseudomonadati</taxon>
        <taxon>Pseudomonadota</taxon>
        <taxon>Alphaproteobacteria</taxon>
        <taxon>Rickettsiales</taxon>
        <taxon>Rickettsiaceae</taxon>
        <taxon>Rickettsieae</taxon>
        <taxon>Rickettsia</taxon>
        <taxon>spotted fever group</taxon>
    </lineage>
</organism>
<evidence type="ECO:0000313" key="2">
    <source>
        <dbReference type="Proteomes" id="UP000027161"/>
    </source>
</evidence>
<evidence type="ECO:0000313" key="1">
    <source>
        <dbReference type="EMBL" id="KDO02321.1"/>
    </source>
</evidence>
<comment type="caution">
    <text evidence="1">The sequence shown here is derived from an EMBL/GenBank/DDBJ whole genome shotgun (WGS) entry which is preliminary data.</text>
</comment>
<protein>
    <submittedName>
        <fullName evidence="1">Uncharacterized protein</fullName>
    </submittedName>
</protein>
<sequence length="53" mass="6303">MIIYNEWCVDTEIIIESDRRERGNPEKSFYWIASSKLTVFSRNDGKTNLKNYA</sequence>
<name>A0A8E0WKK3_9RICK</name>
<gene>
    <name evidence="1" type="ORF">REISMN_07690</name>
</gene>
<dbReference type="EMBL" id="JFKF01000178">
    <property type="protein sequence ID" value="KDO02321.1"/>
    <property type="molecule type" value="Genomic_DNA"/>
</dbReference>